<sequence length="110" mass="11408">MFALGVRSLERGPVLEGPVPRARTGPRTRSQRKEGKNRLSPESSALGSRSLAGKTAAAAAAAAAAAEQQQPQQLLSSSSLSSSSSRSLSSSSSMRQQQQQHAPASSSSMR</sequence>
<evidence type="ECO:0000256" key="1">
    <source>
        <dbReference type="SAM" id="MobiDB-lite"/>
    </source>
</evidence>
<protein>
    <submittedName>
        <fullName evidence="2">Uncharacterized protein</fullName>
    </submittedName>
</protein>
<dbReference type="AlphaFoldDB" id="A0A6V7NF76"/>
<accession>A0A6V7NF76</accession>
<dbReference type="EMBL" id="LR862129">
    <property type="protein sequence ID" value="CAD1817232.1"/>
    <property type="molecule type" value="Genomic_DNA"/>
</dbReference>
<feature type="region of interest" description="Disordered" evidence="1">
    <location>
        <begin position="63"/>
        <end position="110"/>
    </location>
</feature>
<gene>
    <name evidence="2" type="ORF">CB5_LOCUS443</name>
</gene>
<evidence type="ECO:0000313" key="2">
    <source>
        <dbReference type="EMBL" id="CAD1817232.1"/>
    </source>
</evidence>
<reference evidence="2" key="1">
    <citation type="submission" date="2020-07" db="EMBL/GenBank/DDBJ databases">
        <authorList>
            <person name="Lin J."/>
        </authorList>
    </citation>
    <scope>NUCLEOTIDE SEQUENCE</scope>
</reference>
<feature type="region of interest" description="Disordered" evidence="1">
    <location>
        <begin position="1"/>
        <end position="51"/>
    </location>
</feature>
<proteinExistence type="predicted"/>
<name>A0A6V7NF76_ANACO</name>
<organism evidence="2">
    <name type="scientific">Ananas comosus var. bracteatus</name>
    <name type="common">red pineapple</name>
    <dbReference type="NCBI Taxonomy" id="296719"/>
    <lineage>
        <taxon>Eukaryota</taxon>
        <taxon>Viridiplantae</taxon>
        <taxon>Streptophyta</taxon>
        <taxon>Embryophyta</taxon>
        <taxon>Tracheophyta</taxon>
        <taxon>Spermatophyta</taxon>
        <taxon>Magnoliopsida</taxon>
        <taxon>Liliopsida</taxon>
        <taxon>Poales</taxon>
        <taxon>Bromeliaceae</taxon>
        <taxon>Bromelioideae</taxon>
        <taxon>Ananas</taxon>
    </lineage>
</organism>